<evidence type="ECO:0000313" key="4">
    <source>
        <dbReference type="EMBL" id="MER2289365.1"/>
    </source>
</evidence>
<evidence type="ECO:0000313" key="6">
    <source>
        <dbReference type="Proteomes" id="UP001432995"/>
    </source>
</evidence>
<dbReference type="CDD" id="cd07041">
    <property type="entry name" value="STAS_RsbR_RsbS_like"/>
    <property type="match status" value="1"/>
</dbReference>
<dbReference type="InterPro" id="IPR051932">
    <property type="entry name" value="Bact_StressResp_Reg"/>
</dbReference>
<accession>A0AAJ1WUU5</accession>
<dbReference type="PROSITE" id="PS50801">
    <property type="entry name" value="STAS"/>
    <property type="match status" value="1"/>
</dbReference>
<feature type="domain" description="STAS" evidence="2">
    <location>
        <begin position="156"/>
        <end position="271"/>
    </location>
</feature>
<gene>
    <name evidence="4" type="ORF">ABS770_13945</name>
    <name evidence="3" type="ORF">QO001_002933</name>
</gene>
<comment type="caution">
    <text evidence="3">The sequence shown here is derived from an EMBL/GenBank/DDBJ whole genome shotgun (WGS) entry which is preliminary data.</text>
</comment>
<reference evidence="4" key="2">
    <citation type="submission" date="2024-06" db="EMBL/GenBank/DDBJ databases">
        <authorList>
            <person name="Campbell A.G."/>
        </authorList>
    </citation>
    <scope>NUCLEOTIDE SEQUENCE</scope>
    <source>
        <strain evidence="4">EM17</strain>
    </source>
</reference>
<dbReference type="Proteomes" id="UP001223420">
    <property type="component" value="Unassembled WGS sequence"/>
</dbReference>
<dbReference type="Pfam" id="PF01740">
    <property type="entry name" value="STAS"/>
    <property type="match status" value="1"/>
</dbReference>
<evidence type="ECO:0000256" key="1">
    <source>
        <dbReference type="ARBA" id="ARBA00022553"/>
    </source>
</evidence>
<keyword evidence="1" id="KW-0597">Phosphoprotein</keyword>
<reference evidence="3" key="1">
    <citation type="submission" date="2023-07" db="EMBL/GenBank/DDBJ databases">
        <title>Genomic Encyclopedia of Type Strains, Phase IV (KMG-IV): sequencing the most valuable type-strain genomes for metagenomic binning, comparative biology and taxonomic classification.</title>
        <authorList>
            <person name="Goeker M."/>
        </authorList>
    </citation>
    <scope>NUCLEOTIDE SEQUENCE</scope>
    <source>
        <strain evidence="3">DSM 19569</strain>
    </source>
</reference>
<dbReference type="Pfam" id="PF14361">
    <property type="entry name" value="RsbRD_N"/>
    <property type="match status" value="1"/>
</dbReference>
<dbReference type="EMBL" id="JBELQD010000013">
    <property type="protein sequence ID" value="MER2289365.1"/>
    <property type="molecule type" value="Genomic_DNA"/>
</dbReference>
<organism evidence="3 5">
    <name type="scientific">Methylobacterium brachiatum</name>
    <dbReference type="NCBI Taxonomy" id="269660"/>
    <lineage>
        <taxon>Bacteria</taxon>
        <taxon>Pseudomonadati</taxon>
        <taxon>Pseudomonadota</taxon>
        <taxon>Alphaproteobacteria</taxon>
        <taxon>Hyphomicrobiales</taxon>
        <taxon>Methylobacteriaceae</taxon>
        <taxon>Methylobacterium</taxon>
    </lineage>
</organism>
<dbReference type="RefSeq" id="WP_007567493.1">
    <property type="nucleotide sequence ID" value="NZ_JAJALK010000005.1"/>
</dbReference>
<keyword evidence="6" id="KW-1185">Reference proteome</keyword>
<evidence type="ECO:0000313" key="5">
    <source>
        <dbReference type="Proteomes" id="UP001223420"/>
    </source>
</evidence>
<name>A0AAJ1WUU5_9HYPH</name>
<dbReference type="AlphaFoldDB" id="A0AAJ1WUU5"/>
<proteinExistence type="predicted"/>
<dbReference type="InterPro" id="IPR036513">
    <property type="entry name" value="STAS_dom_sf"/>
</dbReference>
<evidence type="ECO:0000313" key="3">
    <source>
        <dbReference type="EMBL" id="MDQ0544004.1"/>
    </source>
</evidence>
<evidence type="ECO:0000259" key="2">
    <source>
        <dbReference type="PROSITE" id="PS50801"/>
    </source>
</evidence>
<dbReference type="InterPro" id="IPR002645">
    <property type="entry name" value="STAS_dom"/>
</dbReference>
<dbReference type="PANTHER" id="PTHR33745">
    <property type="entry name" value="RSBT ANTAGONIST PROTEIN RSBS-RELATED"/>
    <property type="match status" value="1"/>
</dbReference>
<dbReference type="InterPro" id="IPR025751">
    <property type="entry name" value="RsbRD_N_dom"/>
</dbReference>
<dbReference type="SUPFAM" id="SSF52091">
    <property type="entry name" value="SpoIIaa-like"/>
    <property type="match status" value="1"/>
</dbReference>
<dbReference type="Gene3D" id="3.30.750.24">
    <property type="entry name" value="STAS domain"/>
    <property type="match status" value="1"/>
</dbReference>
<dbReference type="Proteomes" id="UP001432995">
    <property type="component" value="Unassembled WGS sequence"/>
</dbReference>
<protein>
    <submittedName>
        <fullName evidence="3">RsbT co-antagonist protein RsbR</fullName>
    </submittedName>
    <submittedName>
        <fullName evidence="4">STAS domain-containing protein</fullName>
    </submittedName>
</protein>
<dbReference type="EMBL" id="JAUSWL010000004">
    <property type="protein sequence ID" value="MDQ0544004.1"/>
    <property type="molecule type" value="Genomic_DNA"/>
</dbReference>
<sequence length="283" mass="30570">MHGVGQILQQNRAGVLDAWLAKLRDTAPGAQPGSLQLLKLELGTLVEKLTAYFLLDDGDGAGPAFKAVEEQAATISAACVRDGLTPMETATLILSLKTIAGEMLDRETSAKATELYRMRTALDAVVDRLALITFAAFVETREEIIKRQGRALLDLATPALPIWRNIILMPLVGIIDTQRARQVMEWLLEALSREEARIAILDVTGVPLIDSRVALHLTKTVEAARLLGSQVIVTGISPDAAQTLVKLDVDLSNMITRGTLRAGLAEAFRLLGPHAKGAHETML</sequence>
<dbReference type="PANTHER" id="PTHR33745:SF3">
    <property type="entry name" value="RSBT CO-ANTAGONIST PROTEIN RSBRC"/>
    <property type="match status" value="1"/>
</dbReference>